<dbReference type="STRING" id="764103.G7E2Z0"/>
<proteinExistence type="inferred from homology"/>
<name>G7E2Z0_MIXOS</name>
<feature type="compositionally biased region" description="Polar residues" evidence="8">
    <location>
        <begin position="621"/>
        <end position="642"/>
    </location>
</feature>
<feature type="compositionally biased region" description="Basic and acidic residues" evidence="8">
    <location>
        <begin position="600"/>
        <end position="619"/>
    </location>
</feature>
<dbReference type="Proteomes" id="UP000009131">
    <property type="component" value="Unassembled WGS sequence"/>
</dbReference>
<dbReference type="InterPro" id="IPR011039">
    <property type="entry name" value="TFIIF_interaction"/>
</dbReference>
<feature type="region of interest" description="Disordered" evidence="8">
    <location>
        <begin position="428"/>
        <end position="705"/>
    </location>
</feature>
<feature type="region of interest" description="Disordered" evidence="8">
    <location>
        <begin position="243"/>
        <end position="272"/>
    </location>
</feature>
<dbReference type="GO" id="GO:0001096">
    <property type="term" value="F:TFIIF-class transcription factor complex binding"/>
    <property type="evidence" value="ECO:0007669"/>
    <property type="project" value="TreeGrafter"/>
</dbReference>
<comment type="similarity">
    <text evidence="2 7">Belongs to the TFIIF alpha subunit family.</text>
</comment>
<feature type="compositionally biased region" description="Basic and acidic residues" evidence="8">
    <location>
        <begin position="243"/>
        <end position="253"/>
    </location>
</feature>
<feature type="region of interest" description="Disordered" evidence="8">
    <location>
        <begin position="1"/>
        <end position="77"/>
    </location>
</feature>
<evidence type="ECO:0000256" key="6">
    <source>
        <dbReference type="ARBA" id="ARBA00023242"/>
    </source>
</evidence>
<evidence type="ECO:0000256" key="3">
    <source>
        <dbReference type="ARBA" id="ARBA00023015"/>
    </source>
</evidence>
<evidence type="ECO:0000256" key="8">
    <source>
        <dbReference type="SAM" id="MobiDB-lite"/>
    </source>
</evidence>
<dbReference type="GO" id="GO:0006367">
    <property type="term" value="P:transcription initiation at RNA polymerase II promoter"/>
    <property type="evidence" value="ECO:0007669"/>
    <property type="project" value="InterPro"/>
</dbReference>
<feature type="compositionally biased region" description="Polar residues" evidence="8">
    <location>
        <begin position="355"/>
        <end position="368"/>
    </location>
</feature>
<dbReference type="PANTHER" id="PTHR13011">
    <property type="entry name" value="TFIIF-ALPHA"/>
    <property type="match status" value="1"/>
</dbReference>
<keyword evidence="6 7" id="KW-0539">Nucleus</keyword>
<sequence length="773" mass="83996">MSSPAGGPSIFQPRRNKAGQLTSSVLGPSRAASSAPSPGSSSHVQRTLKTETPNGSSPRDVRNSRSPQAAAAQSPASLGAYNTYEIRSATREQLERWKHNIMKFPAGEDDIVVDPTTWSRPVQLTRKDLETMQQIEEARLLREAEQATLERKRAKMTPAQLARSKMLEDLAAERDRATQADASLVGPTLAESKYGSVAGEGDAVSEAIKPTKPKSRQIYATENSLRNKRVMHEEAHPWVLEEASHQGSKDDMKMSTSQDGEDETSHGKWIGRMEGSSGDLIKSERGSAASYVLLVAEANDTALRVLPVHRWYKFNQQPPYKTLNPDEAEELYARMQKGQDTETFFRKRRAEQAKLQPSPSRSRPTVAQASAAEGGTKIRLSLPGASPPPPRVKRESTPVIKQEGSRFKKEAENHYAIVGGRVTRLDQGVVDRGGRSAMTGDDDDDMPASHRRKNEAEGEFDEFDFEDDFQDDEEGIGKVGDEADDDEEAAKELEERLKRELRAANKTGEAALPDDDENEENERFGLTPRNLNSAGKAAKKLLKKHAPKTQTMSDDEESNPYLSSPSESGSDDGATDATKPTSSESRSVNSSLPGTPLYRSDSHSGKTARPEHRNRDRTHSGRQSPSGSRGASPGLSTSTSGSAHIAKRATSPSGRSQRSASPPLQSSKRKADRDDATGAKRPRPASPQAGRAGSPTTPGGFAGTDTTITQAEVVAVLRSRGPMTAKQLLRLFRAKLSADPANRETISAIVRAIVEPVAGEDGVQQIQLKAEFR</sequence>
<dbReference type="Pfam" id="PF05793">
    <property type="entry name" value="TFIIF_alpha"/>
    <property type="match status" value="1"/>
</dbReference>
<protein>
    <recommendedName>
        <fullName evidence="7">Transcription initiation factor IIF subunit alpha</fullName>
    </recommendedName>
</protein>
<feature type="region of interest" description="Disordered" evidence="8">
    <location>
        <begin position="349"/>
        <end position="407"/>
    </location>
</feature>
<feature type="compositionally biased region" description="Low complexity" evidence="8">
    <location>
        <begin position="27"/>
        <end position="42"/>
    </location>
</feature>
<feature type="compositionally biased region" description="Polar residues" evidence="8">
    <location>
        <begin position="43"/>
        <end position="57"/>
    </location>
</feature>
<gene>
    <name evidence="9" type="primary">Mo03847</name>
    <name evidence="9" type="ORF">E5Q_03847</name>
</gene>
<dbReference type="RefSeq" id="XP_014571145.1">
    <property type="nucleotide sequence ID" value="XM_014715659.1"/>
</dbReference>
<dbReference type="AlphaFoldDB" id="G7E2Z0"/>
<dbReference type="FunCoup" id="G7E2Z0">
    <property type="interactions" value="50"/>
</dbReference>
<keyword evidence="4 7" id="KW-0238">DNA-binding</keyword>
<dbReference type="PANTHER" id="PTHR13011:SF0">
    <property type="entry name" value="GENERAL TRANSCRIPTION FACTOR IIF SUBUNIT 1"/>
    <property type="match status" value="1"/>
</dbReference>
<dbReference type="eggNOG" id="KOG2393">
    <property type="taxonomic scope" value="Eukaryota"/>
</dbReference>
<evidence type="ECO:0000256" key="7">
    <source>
        <dbReference type="RuleBase" id="RU366044"/>
    </source>
</evidence>
<evidence type="ECO:0000256" key="5">
    <source>
        <dbReference type="ARBA" id="ARBA00023163"/>
    </source>
</evidence>
<comment type="caution">
    <text evidence="9">The sequence shown here is derived from an EMBL/GenBank/DDBJ whole genome shotgun (WGS) entry which is preliminary data.</text>
</comment>
<keyword evidence="10" id="KW-1185">Reference proteome</keyword>
<comment type="subcellular location">
    <subcellularLocation>
        <location evidence="1 7">Nucleus</location>
    </subcellularLocation>
</comment>
<feature type="compositionally biased region" description="Basic residues" evidence="8">
    <location>
        <begin position="537"/>
        <end position="547"/>
    </location>
</feature>
<feature type="compositionally biased region" description="Low complexity" evidence="8">
    <location>
        <begin position="66"/>
        <end position="77"/>
    </location>
</feature>
<dbReference type="EMBL" id="BABT02000117">
    <property type="protein sequence ID" value="GAA97171.1"/>
    <property type="molecule type" value="Genomic_DNA"/>
</dbReference>
<dbReference type="HOGENOM" id="CLU_382229_0_0_1"/>
<feature type="compositionally biased region" description="Polar residues" evidence="8">
    <location>
        <begin position="578"/>
        <end position="593"/>
    </location>
</feature>
<dbReference type="GO" id="GO:0032968">
    <property type="term" value="P:positive regulation of transcription elongation by RNA polymerase II"/>
    <property type="evidence" value="ECO:0007669"/>
    <property type="project" value="InterPro"/>
</dbReference>
<dbReference type="InParanoid" id="G7E2Z0"/>
<feature type="compositionally biased region" description="Acidic residues" evidence="8">
    <location>
        <begin position="457"/>
        <end position="474"/>
    </location>
</feature>
<comment type="function">
    <text evidence="7">TFIIF is a general transcription initiation factor that binds to RNA polymerase II and helps to recruit it to the initiation complex in collaboration with TFIIB. It promotes transcription elongation.</text>
</comment>
<dbReference type="SUPFAM" id="SSF50916">
    <property type="entry name" value="Rap30/74 interaction domains"/>
    <property type="match status" value="1"/>
</dbReference>
<feature type="compositionally biased region" description="Polar residues" evidence="8">
    <location>
        <begin position="650"/>
        <end position="666"/>
    </location>
</feature>
<dbReference type="GO" id="GO:0005674">
    <property type="term" value="C:transcription factor TFIIF complex"/>
    <property type="evidence" value="ECO:0007669"/>
    <property type="project" value="TreeGrafter"/>
</dbReference>
<keyword evidence="3 7" id="KW-0805">Transcription regulation</keyword>
<dbReference type="OMA" id="IPIMTTK"/>
<reference evidence="9 10" key="1">
    <citation type="journal article" date="2011" name="J. Gen. Appl. Microbiol.">
        <title>Draft genome sequencing of the enigmatic basidiomycete Mixia osmundae.</title>
        <authorList>
            <person name="Nishida H."/>
            <person name="Nagatsuka Y."/>
            <person name="Sugiyama J."/>
        </authorList>
    </citation>
    <scope>NUCLEOTIDE SEQUENCE [LARGE SCALE GENOMIC DNA]</scope>
    <source>
        <strain evidence="10">CBS 9802 / IAM 14324 / JCM 22182 / KY 12970</strain>
    </source>
</reference>
<dbReference type="InterPro" id="IPR008851">
    <property type="entry name" value="TFIIF-alpha"/>
</dbReference>
<feature type="compositionally biased region" description="Basic and acidic residues" evidence="8">
    <location>
        <begin position="669"/>
        <end position="678"/>
    </location>
</feature>
<evidence type="ECO:0000256" key="1">
    <source>
        <dbReference type="ARBA" id="ARBA00004123"/>
    </source>
</evidence>
<feature type="compositionally biased region" description="Basic and acidic residues" evidence="8">
    <location>
        <begin position="490"/>
        <end position="503"/>
    </location>
</feature>
<reference evidence="9 10" key="2">
    <citation type="journal article" date="2012" name="Open Biol.">
        <title>Characteristics of nucleosomes and linker DNA regions on the genome of the basidiomycete Mixia osmundae revealed by mono- and dinucleosome mapping.</title>
        <authorList>
            <person name="Nishida H."/>
            <person name="Kondo S."/>
            <person name="Matsumoto T."/>
            <person name="Suzuki Y."/>
            <person name="Yoshikawa H."/>
            <person name="Taylor T.D."/>
            <person name="Sugiyama J."/>
        </authorList>
    </citation>
    <scope>NUCLEOTIDE SEQUENCE [LARGE SCALE GENOMIC DNA]</scope>
    <source>
        <strain evidence="10">CBS 9802 / IAM 14324 / JCM 22182 / KY 12970</strain>
    </source>
</reference>
<organism evidence="9 10">
    <name type="scientific">Mixia osmundae (strain CBS 9802 / IAM 14324 / JCM 22182 / KY 12970)</name>
    <dbReference type="NCBI Taxonomy" id="764103"/>
    <lineage>
        <taxon>Eukaryota</taxon>
        <taxon>Fungi</taxon>
        <taxon>Dikarya</taxon>
        <taxon>Basidiomycota</taxon>
        <taxon>Pucciniomycotina</taxon>
        <taxon>Mixiomycetes</taxon>
        <taxon>Mixiales</taxon>
        <taxon>Mixiaceae</taxon>
        <taxon>Mixia</taxon>
    </lineage>
</organism>
<accession>G7E2Z0</accession>
<dbReference type="GO" id="GO:0016251">
    <property type="term" value="F:RNA polymerase II general transcription initiation factor activity"/>
    <property type="evidence" value="ECO:0007669"/>
    <property type="project" value="TreeGrafter"/>
</dbReference>
<evidence type="ECO:0000313" key="9">
    <source>
        <dbReference type="EMBL" id="GAA97171.1"/>
    </source>
</evidence>
<evidence type="ECO:0000256" key="4">
    <source>
        <dbReference type="ARBA" id="ARBA00023125"/>
    </source>
</evidence>
<dbReference type="OrthoDB" id="2504792at2759"/>
<evidence type="ECO:0000313" key="10">
    <source>
        <dbReference type="Proteomes" id="UP000009131"/>
    </source>
</evidence>
<keyword evidence="5 7" id="KW-0804">Transcription</keyword>
<evidence type="ECO:0000256" key="2">
    <source>
        <dbReference type="ARBA" id="ARBA00005249"/>
    </source>
</evidence>
<dbReference type="GO" id="GO:0003677">
    <property type="term" value="F:DNA binding"/>
    <property type="evidence" value="ECO:0007669"/>
    <property type="project" value="UniProtKB-KW"/>
</dbReference>